<dbReference type="PANTHER" id="PTHR11042:SF160">
    <property type="entry name" value="EUKARYOTIC TRANSLATION INITIATION FACTOR 2-ALPHA KINASE 1"/>
    <property type="match status" value="1"/>
</dbReference>
<dbReference type="Gene3D" id="1.10.510.10">
    <property type="entry name" value="Transferase(Phosphotransferase) domain 1"/>
    <property type="match status" value="1"/>
</dbReference>
<dbReference type="InterPro" id="IPR017441">
    <property type="entry name" value="Protein_kinase_ATP_BS"/>
</dbReference>
<dbReference type="InterPro" id="IPR011009">
    <property type="entry name" value="Kinase-like_dom_sf"/>
</dbReference>
<dbReference type="EC" id="2.7.11.1" evidence="1"/>
<dbReference type="GO" id="GO:0005737">
    <property type="term" value="C:cytoplasm"/>
    <property type="evidence" value="ECO:0007669"/>
    <property type="project" value="TreeGrafter"/>
</dbReference>
<feature type="domain" description="Protein kinase" evidence="9">
    <location>
        <begin position="67"/>
        <end position="350"/>
    </location>
</feature>
<gene>
    <name evidence="10" type="ORF">FEM48_Zijuj02G0189100</name>
</gene>
<evidence type="ECO:0000256" key="8">
    <source>
        <dbReference type="SAM" id="MobiDB-lite"/>
    </source>
</evidence>
<evidence type="ECO:0000256" key="6">
    <source>
        <dbReference type="ARBA" id="ARBA00022840"/>
    </source>
</evidence>
<dbReference type="EMBL" id="JAEACU010000002">
    <property type="protein sequence ID" value="KAH7543485.1"/>
    <property type="molecule type" value="Genomic_DNA"/>
</dbReference>
<organism evidence="10 11">
    <name type="scientific">Ziziphus jujuba var. spinosa</name>
    <dbReference type="NCBI Taxonomy" id="714518"/>
    <lineage>
        <taxon>Eukaryota</taxon>
        <taxon>Viridiplantae</taxon>
        <taxon>Streptophyta</taxon>
        <taxon>Embryophyta</taxon>
        <taxon>Tracheophyta</taxon>
        <taxon>Spermatophyta</taxon>
        <taxon>Magnoliopsida</taxon>
        <taxon>eudicotyledons</taxon>
        <taxon>Gunneridae</taxon>
        <taxon>Pentapetalae</taxon>
        <taxon>rosids</taxon>
        <taxon>fabids</taxon>
        <taxon>Rosales</taxon>
        <taxon>Rhamnaceae</taxon>
        <taxon>Paliureae</taxon>
        <taxon>Ziziphus</taxon>
    </lineage>
</organism>
<dbReference type="InterPro" id="IPR050339">
    <property type="entry name" value="CC_SR_Kinase"/>
</dbReference>
<feature type="compositionally biased region" description="Acidic residues" evidence="8">
    <location>
        <begin position="154"/>
        <end position="165"/>
    </location>
</feature>
<feature type="region of interest" description="Disordered" evidence="8">
    <location>
        <begin position="145"/>
        <end position="165"/>
    </location>
</feature>
<dbReference type="Proteomes" id="UP000813462">
    <property type="component" value="Unassembled WGS sequence"/>
</dbReference>
<reference evidence="10" key="1">
    <citation type="journal article" date="2021" name="Front. Plant Sci.">
        <title>Chromosome-Scale Genome Assembly for Chinese Sour Jujube and Insights Into Its Genome Evolution and Domestication Signature.</title>
        <authorList>
            <person name="Shen L.-Y."/>
            <person name="Luo H."/>
            <person name="Wang X.-L."/>
            <person name="Wang X.-M."/>
            <person name="Qiu X.-J."/>
            <person name="Liu H."/>
            <person name="Zhou S.-S."/>
            <person name="Jia K.-H."/>
            <person name="Nie S."/>
            <person name="Bao Y.-T."/>
            <person name="Zhang R.-G."/>
            <person name="Yun Q.-Z."/>
            <person name="Chai Y.-H."/>
            <person name="Lu J.-Y."/>
            <person name="Li Y."/>
            <person name="Zhao S.-W."/>
            <person name="Mao J.-F."/>
            <person name="Jia S.-G."/>
            <person name="Mao Y.-M."/>
        </authorList>
    </citation>
    <scope>NUCLEOTIDE SEQUENCE</scope>
    <source>
        <strain evidence="10">AT0</strain>
        <tissue evidence="10">Leaf</tissue>
    </source>
</reference>
<evidence type="ECO:0000259" key="9">
    <source>
        <dbReference type="PROSITE" id="PS50011"/>
    </source>
</evidence>
<evidence type="ECO:0000313" key="10">
    <source>
        <dbReference type="EMBL" id="KAH7543485.1"/>
    </source>
</evidence>
<proteinExistence type="predicted"/>
<dbReference type="AlphaFoldDB" id="A0A978VXE0"/>
<keyword evidence="4 7" id="KW-0547">Nucleotide-binding</keyword>
<evidence type="ECO:0000256" key="7">
    <source>
        <dbReference type="PROSITE-ProRule" id="PRU10141"/>
    </source>
</evidence>
<evidence type="ECO:0000256" key="4">
    <source>
        <dbReference type="ARBA" id="ARBA00022741"/>
    </source>
</evidence>
<feature type="binding site" evidence="7">
    <location>
        <position position="97"/>
    </location>
    <ligand>
        <name>ATP</name>
        <dbReference type="ChEBI" id="CHEBI:30616"/>
    </ligand>
</feature>
<accession>A0A978VXE0</accession>
<name>A0A978VXE0_ZIZJJ</name>
<keyword evidence="2" id="KW-0723">Serine/threonine-protein kinase</keyword>
<dbReference type="GO" id="GO:0004694">
    <property type="term" value="F:eukaryotic translation initiation factor 2alpha kinase activity"/>
    <property type="evidence" value="ECO:0007669"/>
    <property type="project" value="TreeGrafter"/>
</dbReference>
<keyword evidence="5" id="KW-0418">Kinase</keyword>
<sequence>MPFSTAVIVHATVYALLKIRFDHAPSLIVEASAEALALTDALLRKLEMNGNGSRITGRFETRYEKLFEELEWLGRGGFGCVIKARHKFDGMEYAIKKVLIHPHNLKEEEDAIREVHVFSQLNHPNILRYNTAWIEDKLTGNSRCAEFPNQADDASSDEDDNDESDDGGVGLCLYIQMEVRPRSLKSELKIRRLERDEVYDILKQILMGLSYLHSRGVVHGDLTPSNIFIDKDNNIKLADFGLSKLMGEDDLSLMCAGAPPYIAPELLHGPCKPSPKLDIFNLGIIFFELLHFFESDLKSPRLTAIDKLRKNQEFPEGFPAAERNLIGRLVNAEPSQRPEMHEVTKEVEVLARGV</sequence>
<dbReference type="InterPro" id="IPR000719">
    <property type="entry name" value="Prot_kinase_dom"/>
</dbReference>
<dbReference type="Gene3D" id="3.30.200.20">
    <property type="entry name" value="Phosphorylase Kinase, domain 1"/>
    <property type="match status" value="1"/>
</dbReference>
<evidence type="ECO:0000256" key="1">
    <source>
        <dbReference type="ARBA" id="ARBA00012513"/>
    </source>
</evidence>
<dbReference type="PROSITE" id="PS00107">
    <property type="entry name" value="PROTEIN_KINASE_ATP"/>
    <property type="match status" value="1"/>
</dbReference>
<protein>
    <recommendedName>
        <fullName evidence="1">non-specific serine/threonine protein kinase</fullName>
        <ecNumber evidence="1">2.7.11.1</ecNumber>
    </recommendedName>
</protein>
<dbReference type="PROSITE" id="PS00109">
    <property type="entry name" value="PROTEIN_KINASE_TYR"/>
    <property type="match status" value="1"/>
</dbReference>
<dbReference type="PROSITE" id="PS50011">
    <property type="entry name" value="PROTEIN_KINASE_DOM"/>
    <property type="match status" value="1"/>
</dbReference>
<evidence type="ECO:0000256" key="3">
    <source>
        <dbReference type="ARBA" id="ARBA00022679"/>
    </source>
</evidence>
<dbReference type="GO" id="GO:0005524">
    <property type="term" value="F:ATP binding"/>
    <property type="evidence" value="ECO:0007669"/>
    <property type="project" value="UniProtKB-UniRule"/>
</dbReference>
<keyword evidence="6 7" id="KW-0067">ATP-binding</keyword>
<evidence type="ECO:0000313" key="11">
    <source>
        <dbReference type="Proteomes" id="UP000813462"/>
    </source>
</evidence>
<evidence type="ECO:0000256" key="2">
    <source>
        <dbReference type="ARBA" id="ARBA00022527"/>
    </source>
</evidence>
<keyword evidence="3" id="KW-0808">Transferase</keyword>
<comment type="caution">
    <text evidence="10">The sequence shown here is derived from an EMBL/GenBank/DDBJ whole genome shotgun (WGS) entry which is preliminary data.</text>
</comment>
<evidence type="ECO:0000256" key="5">
    <source>
        <dbReference type="ARBA" id="ARBA00022777"/>
    </source>
</evidence>
<dbReference type="PANTHER" id="PTHR11042">
    <property type="entry name" value="EUKARYOTIC TRANSLATION INITIATION FACTOR 2-ALPHA KINASE EIF2-ALPHA KINASE -RELATED"/>
    <property type="match status" value="1"/>
</dbReference>
<dbReference type="SUPFAM" id="SSF56112">
    <property type="entry name" value="Protein kinase-like (PK-like)"/>
    <property type="match status" value="1"/>
</dbReference>
<dbReference type="Pfam" id="PF00069">
    <property type="entry name" value="Pkinase"/>
    <property type="match status" value="1"/>
</dbReference>
<dbReference type="GO" id="GO:0005634">
    <property type="term" value="C:nucleus"/>
    <property type="evidence" value="ECO:0007669"/>
    <property type="project" value="TreeGrafter"/>
</dbReference>
<dbReference type="InterPro" id="IPR008266">
    <property type="entry name" value="Tyr_kinase_AS"/>
</dbReference>